<dbReference type="Proteomes" id="UP000827872">
    <property type="component" value="Linkage Group LG04"/>
</dbReference>
<sequence length="108" mass="12063">MQSSFPNRDISLHQPVIILLHGICFNLPLIMTCFKALLSVYILYSWSHCTGVFDVNVVRESAATLGVTEFTVDTMFENPAQFLHLQPGSKNSKLSTFVESHSKVTGRC</sequence>
<reference evidence="1" key="1">
    <citation type="submission" date="2021-08" db="EMBL/GenBank/DDBJ databases">
        <title>The first chromosome-level gecko genome reveals the dynamic sex chromosomes of Neotropical dwarf geckos (Sphaerodactylidae: Sphaerodactylus).</title>
        <authorList>
            <person name="Pinto B.J."/>
            <person name="Keating S.E."/>
            <person name="Gamble T."/>
        </authorList>
    </citation>
    <scope>NUCLEOTIDE SEQUENCE</scope>
    <source>
        <strain evidence="1">TG3544</strain>
    </source>
</reference>
<accession>A0ACB8FI80</accession>
<keyword evidence="2" id="KW-1185">Reference proteome</keyword>
<organism evidence="1 2">
    <name type="scientific">Sphaerodactylus townsendi</name>
    <dbReference type="NCBI Taxonomy" id="933632"/>
    <lineage>
        <taxon>Eukaryota</taxon>
        <taxon>Metazoa</taxon>
        <taxon>Chordata</taxon>
        <taxon>Craniata</taxon>
        <taxon>Vertebrata</taxon>
        <taxon>Euteleostomi</taxon>
        <taxon>Lepidosauria</taxon>
        <taxon>Squamata</taxon>
        <taxon>Bifurcata</taxon>
        <taxon>Gekkota</taxon>
        <taxon>Sphaerodactylidae</taxon>
        <taxon>Sphaerodactylus</taxon>
    </lineage>
</organism>
<evidence type="ECO:0000313" key="1">
    <source>
        <dbReference type="EMBL" id="KAH8004962.1"/>
    </source>
</evidence>
<evidence type="ECO:0000313" key="2">
    <source>
        <dbReference type="Proteomes" id="UP000827872"/>
    </source>
</evidence>
<protein>
    <submittedName>
        <fullName evidence="1">Uncharacterized protein</fullName>
    </submittedName>
</protein>
<comment type="caution">
    <text evidence="1">The sequence shown here is derived from an EMBL/GenBank/DDBJ whole genome shotgun (WGS) entry which is preliminary data.</text>
</comment>
<proteinExistence type="predicted"/>
<gene>
    <name evidence="1" type="ORF">K3G42_021547</name>
</gene>
<name>A0ACB8FI80_9SAUR</name>
<dbReference type="EMBL" id="CM037617">
    <property type="protein sequence ID" value="KAH8004962.1"/>
    <property type="molecule type" value="Genomic_DNA"/>
</dbReference>